<organism evidence="1 2">
    <name type="scientific">Rotaria magnacalcarata</name>
    <dbReference type="NCBI Taxonomy" id="392030"/>
    <lineage>
        <taxon>Eukaryota</taxon>
        <taxon>Metazoa</taxon>
        <taxon>Spiralia</taxon>
        <taxon>Gnathifera</taxon>
        <taxon>Rotifera</taxon>
        <taxon>Eurotatoria</taxon>
        <taxon>Bdelloidea</taxon>
        <taxon>Philodinida</taxon>
        <taxon>Philodinidae</taxon>
        <taxon>Rotaria</taxon>
    </lineage>
</organism>
<gene>
    <name evidence="1" type="ORF">SMN809_LOCUS83413</name>
</gene>
<reference evidence="1" key="1">
    <citation type="submission" date="2021-02" db="EMBL/GenBank/DDBJ databases">
        <authorList>
            <person name="Nowell W R."/>
        </authorList>
    </citation>
    <scope>NUCLEOTIDE SEQUENCE</scope>
</reference>
<feature type="non-terminal residue" evidence="1">
    <location>
        <position position="78"/>
    </location>
</feature>
<dbReference type="AlphaFoldDB" id="A0A8S3K4W4"/>
<protein>
    <submittedName>
        <fullName evidence="1">Uncharacterized protein</fullName>
    </submittedName>
</protein>
<evidence type="ECO:0000313" key="1">
    <source>
        <dbReference type="EMBL" id="CAF5223614.1"/>
    </source>
</evidence>
<comment type="caution">
    <text evidence="1">The sequence shown here is derived from an EMBL/GenBank/DDBJ whole genome shotgun (WGS) entry which is preliminary data.</text>
</comment>
<accession>A0A8S3K4W4</accession>
<sequence>PAFSLWISVNGKILEYKGLPSNDHPDYANKKQFYEFVLSCLGGREVTYVISRSWYEPMYKLPLNDDDLTDEHRAFAED</sequence>
<feature type="non-terminal residue" evidence="1">
    <location>
        <position position="1"/>
    </location>
</feature>
<name>A0A8S3K4W4_9BILA</name>
<dbReference type="Proteomes" id="UP000676336">
    <property type="component" value="Unassembled WGS sequence"/>
</dbReference>
<dbReference type="EMBL" id="CAJOBI010355387">
    <property type="protein sequence ID" value="CAF5223614.1"/>
    <property type="molecule type" value="Genomic_DNA"/>
</dbReference>
<proteinExistence type="predicted"/>
<evidence type="ECO:0000313" key="2">
    <source>
        <dbReference type="Proteomes" id="UP000676336"/>
    </source>
</evidence>